<dbReference type="Gene3D" id="3.90.79.10">
    <property type="entry name" value="Nucleoside Triphosphate Pyrophosphohydrolase"/>
    <property type="match status" value="1"/>
</dbReference>
<dbReference type="KEGG" id="tbk:HF295_03395"/>
<name>A0A7L6N331_9MOLU</name>
<dbReference type="SUPFAM" id="SSF55811">
    <property type="entry name" value="Nudix"/>
    <property type="match status" value="1"/>
</dbReference>
<dbReference type="AlphaFoldDB" id="A0A7L6N331"/>
<dbReference type="Pfam" id="PF00293">
    <property type="entry name" value="NUDIX"/>
    <property type="match status" value="1"/>
</dbReference>
<gene>
    <name evidence="3" type="ORF">HF295_03395</name>
</gene>
<keyword evidence="4" id="KW-1185">Reference proteome</keyword>
<accession>A0A7L6N331</accession>
<organism evidence="3 4">
    <name type="scientific">Hujiaoplasma nucleasis</name>
    <dbReference type="NCBI Taxonomy" id="2725268"/>
    <lineage>
        <taxon>Bacteria</taxon>
        <taxon>Bacillati</taxon>
        <taxon>Mycoplasmatota</taxon>
        <taxon>Mollicutes</taxon>
        <taxon>Candidatus Izemoplasmatales</taxon>
        <taxon>Hujiaoplasmataceae</taxon>
        <taxon>Hujiaoplasma</taxon>
    </lineage>
</organism>
<proteinExistence type="inferred from homology"/>
<dbReference type="EMBL" id="CP051151">
    <property type="protein sequence ID" value="QLY39951.1"/>
    <property type="molecule type" value="Genomic_DNA"/>
</dbReference>
<protein>
    <submittedName>
        <fullName evidence="3">NUDIX hydrolase</fullName>
    </submittedName>
</protein>
<dbReference type="InterPro" id="IPR015797">
    <property type="entry name" value="NUDIX_hydrolase-like_dom_sf"/>
</dbReference>
<dbReference type="PANTHER" id="PTHR43736:SF1">
    <property type="entry name" value="DIHYDRONEOPTERIN TRIPHOSPHATE DIPHOSPHATASE"/>
    <property type="match status" value="1"/>
</dbReference>
<dbReference type="InterPro" id="IPR000086">
    <property type="entry name" value="NUDIX_hydrolase_dom"/>
</dbReference>
<dbReference type="GO" id="GO:0016787">
    <property type="term" value="F:hydrolase activity"/>
    <property type="evidence" value="ECO:0007669"/>
    <property type="project" value="UniProtKB-KW"/>
</dbReference>
<sequence length="185" mass="21863">MDYVDLIKKYQPYNEQEEVDKKLILDFIENNSNHLYRENLTAHMTSSSIVINKEKTKVLFAYHNIYDSWGWLGGHNDGDPDLLKVAIKEAKEETGIKEVEAYSKDIFMIDVIYVENHIKHHKRVPDHLHLNVTYLLVADDKQTLYVKKDENQAVAWFKLDEVFHKITEPRMVPVYQKAFDKIKKL</sequence>
<dbReference type="RefSeq" id="WP_312032445.1">
    <property type="nucleotide sequence ID" value="NZ_CP051151.1"/>
</dbReference>
<comment type="similarity">
    <text evidence="1">Belongs to the Nudix hydrolase family.</text>
</comment>
<dbReference type="PROSITE" id="PS51462">
    <property type="entry name" value="NUDIX"/>
    <property type="match status" value="1"/>
</dbReference>
<evidence type="ECO:0000256" key="1">
    <source>
        <dbReference type="ARBA" id="ARBA00005582"/>
    </source>
</evidence>
<dbReference type="PANTHER" id="PTHR43736">
    <property type="entry name" value="ADP-RIBOSE PYROPHOSPHATASE"/>
    <property type="match status" value="1"/>
</dbReference>
<evidence type="ECO:0000313" key="4">
    <source>
        <dbReference type="Proteomes" id="UP000512167"/>
    </source>
</evidence>
<keyword evidence="3" id="KW-0378">Hydrolase</keyword>
<evidence type="ECO:0000313" key="3">
    <source>
        <dbReference type="EMBL" id="QLY39951.1"/>
    </source>
</evidence>
<dbReference type="CDD" id="cd03674">
    <property type="entry name" value="NUDIX_Hydrolase"/>
    <property type="match status" value="1"/>
</dbReference>
<reference evidence="3 4" key="1">
    <citation type="submission" date="2020-04" db="EMBL/GenBank/DDBJ databases">
        <authorList>
            <person name="Zheng R.K."/>
            <person name="Sun C.M."/>
        </authorList>
    </citation>
    <scope>NUCLEOTIDE SEQUENCE [LARGE SCALE GENOMIC DNA]</scope>
    <source>
        <strain evidence="4">zrk29</strain>
    </source>
</reference>
<dbReference type="Proteomes" id="UP000512167">
    <property type="component" value="Chromosome"/>
</dbReference>
<feature type="domain" description="Nudix hydrolase" evidence="2">
    <location>
        <begin position="41"/>
        <end position="180"/>
    </location>
</feature>
<evidence type="ECO:0000259" key="2">
    <source>
        <dbReference type="PROSITE" id="PS51462"/>
    </source>
</evidence>